<dbReference type="InterPro" id="IPR042307">
    <property type="entry name" value="Reeler_sf"/>
</dbReference>
<keyword evidence="3" id="KW-1185">Reference proteome</keyword>
<dbReference type="Pfam" id="PF02014">
    <property type="entry name" value="Reeler"/>
    <property type="match status" value="1"/>
</dbReference>
<proteinExistence type="predicted"/>
<dbReference type="Gene3D" id="2.60.40.4060">
    <property type="entry name" value="Reeler domain"/>
    <property type="match status" value="1"/>
</dbReference>
<feature type="signal peptide" evidence="1">
    <location>
        <begin position="1"/>
        <end position="24"/>
    </location>
</feature>
<dbReference type="PANTHER" id="PTHR45828">
    <property type="entry name" value="CYTOCHROME B561/FERRIC REDUCTASE TRANSMEMBRANE"/>
    <property type="match status" value="1"/>
</dbReference>
<dbReference type="CDD" id="cd08544">
    <property type="entry name" value="Reeler"/>
    <property type="match status" value="1"/>
</dbReference>
<dbReference type="GeneID" id="102808225"/>
<evidence type="ECO:0000259" key="2">
    <source>
        <dbReference type="PROSITE" id="PS51019"/>
    </source>
</evidence>
<dbReference type="InterPro" id="IPR051237">
    <property type="entry name" value="Ferric-chelate_Red/DefProt"/>
</dbReference>
<accession>A0ABM0MFK9</accession>
<organism evidence="3 4">
    <name type="scientific">Saccoglossus kowalevskii</name>
    <name type="common">Acorn worm</name>
    <dbReference type="NCBI Taxonomy" id="10224"/>
    <lineage>
        <taxon>Eukaryota</taxon>
        <taxon>Metazoa</taxon>
        <taxon>Hemichordata</taxon>
        <taxon>Enteropneusta</taxon>
        <taxon>Harrimaniidae</taxon>
        <taxon>Saccoglossus</taxon>
    </lineage>
</organism>
<sequence>MPSMCTTIVVGLLQMVLPLINVHGYPTGAPTSACETMIPGHVRTSAQTIPAPYSIHLSSSMYSFDEPLIVTITGELYKGILLQARPVQQTTPYGTFLTPPRGLHSINCTNPLDSLTHSMSIFKKNTSFTWTPSSNDVGDIEFVATIAQNHNVYWIGVKSTVVGNADSYTPRVTVTKATTEETTAKVATTTYDVTSNVISTMVLVTTAAATTYDFASPTTVPVTSPAETTHDITSSASPTTALVTTAAKTTYDITSSANPTTALVTTAAKTTYDITSSANPTTALITTAAETTYDITSNVIPTTDVVTTAVETTYDATSSDGRTTAFLTTEITTYDAQYRANKTTASYTTYGASSSAVKTSDVTPTYIAVTLDPSTTNDQNDGE</sequence>
<dbReference type="PROSITE" id="PS51019">
    <property type="entry name" value="REELIN"/>
    <property type="match status" value="1"/>
</dbReference>
<dbReference type="Proteomes" id="UP000694865">
    <property type="component" value="Unplaced"/>
</dbReference>
<dbReference type="PANTHER" id="PTHR45828:SF33">
    <property type="entry name" value="DOMON DOMAIN-CONTAINING PROTEIN"/>
    <property type="match status" value="1"/>
</dbReference>
<evidence type="ECO:0000313" key="3">
    <source>
        <dbReference type="Proteomes" id="UP000694865"/>
    </source>
</evidence>
<gene>
    <name evidence="4" type="primary">LOC102808225</name>
</gene>
<feature type="chain" id="PRO_5047157949" evidence="1">
    <location>
        <begin position="25"/>
        <end position="383"/>
    </location>
</feature>
<feature type="domain" description="Reelin" evidence="2">
    <location>
        <begin position="15"/>
        <end position="185"/>
    </location>
</feature>
<keyword evidence="1" id="KW-0732">Signal</keyword>
<evidence type="ECO:0000313" key="4">
    <source>
        <dbReference type="RefSeq" id="XP_006818800.1"/>
    </source>
</evidence>
<reference evidence="4" key="1">
    <citation type="submission" date="2025-08" db="UniProtKB">
        <authorList>
            <consortium name="RefSeq"/>
        </authorList>
    </citation>
    <scope>IDENTIFICATION</scope>
    <source>
        <tissue evidence="4">Testes</tissue>
    </source>
</reference>
<name>A0ABM0MFK9_SACKO</name>
<dbReference type="RefSeq" id="XP_006818800.1">
    <property type="nucleotide sequence ID" value="XM_006818737.1"/>
</dbReference>
<evidence type="ECO:0000256" key="1">
    <source>
        <dbReference type="SAM" id="SignalP"/>
    </source>
</evidence>
<dbReference type="InterPro" id="IPR002861">
    <property type="entry name" value="Reeler_dom"/>
</dbReference>
<protein>
    <submittedName>
        <fullName evidence="4">Flocculation protein FLO11-like</fullName>
    </submittedName>
</protein>